<dbReference type="EMBL" id="MBRJ01000078">
    <property type="protein sequence ID" value="OHX39218.1"/>
    <property type="molecule type" value="Genomic_DNA"/>
</dbReference>
<organism evidence="1 2">
    <name type="scientific">Cytobacillus oceanisediminis</name>
    <dbReference type="NCBI Taxonomy" id="665099"/>
    <lineage>
        <taxon>Bacteria</taxon>
        <taxon>Bacillati</taxon>
        <taxon>Bacillota</taxon>
        <taxon>Bacilli</taxon>
        <taxon>Bacillales</taxon>
        <taxon>Bacillaceae</taxon>
        <taxon>Cytobacillus</taxon>
    </lineage>
</organism>
<accession>A0ABX3CK15</accession>
<keyword evidence="2" id="KW-1185">Reference proteome</keyword>
<comment type="caution">
    <text evidence="1">The sequence shown here is derived from an EMBL/GenBank/DDBJ whole genome shotgun (WGS) entry which is preliminary data.</text>
</comment>
<reference evidence="1 2" key="1">
    <citation type="submission" date="2016-07" db="EMBL/GenBank/DDBJ databases">
        <title>Bacillus oceanisediminis whole genome.</title>
        <authorList>
            <person name="Pal Y."/>
            <person name="Verma A."/>
            <person name="Mual P."/>
            <person name="Srinivasan K."/>
        </authorList>
    </citation>
    <scope>NUCLEOTIDE SEQUENCE [LARGE SCALE GENOMIC DNA]</scope>
    <source>
        <strain evidence="1 2">Bhandara28</strain>
    </source>
</reference>
<sequence length="67" mass="7451">MVKLNTENMTAEIDLMKNCLYVVKDGQITAVSAPVSGHGEYTAIWKDGKVLDILKNERVRLMGQEAI</sequence>
<evidence type="ECO:0000313" key="1">
    <source>
        <dbReference type="EMBL" id="OHX39218.1"/>
    </source>
</evidence>
<dbReference type="InterPro" id="IPR025017">
    <property type="entry name" value="DUF3954"/>
</dbReference>
<name>A0ABX3CK15_9BACI</name>
<proteinExistence type="predicted"/>
<dbReference type="RefSeq" id="WP_071160212.1">
    <property type="nucleotide sequence ID" value="NZ_MBRJ01000078.1"/>
</dbReference>
<gene>
    <name evidence="1" type="ORF">BBV17_03735</name>
</gene>
<dbReference type="Proteomes" id="UP000180194">
    <property type="component" value="Unassembled WGS sequence"/>
</dbReference>
<evidence type="ECO:0000313" key="2">
    <source>
        <dbReference type="Proteomes" id="UP000180194"/>
    </source>
</evidence>
<protein>
    <submittedName>
        <fullName evidence="1">DUF3954 domain-containing protein</fullName>
    </submittedName>
</protein>
<dbReference type="Pfam" id="PF13128">
    <property type="entry name" value="DUF3954"/>
    <property type="match status" value="1"/>
</dbReference>